<organism evidence="6 7">
    <name type="scientific">Halomonas saccharevitans</name>
    <dbReference type="NCBI Taxonomy" id="416872"/>
    <lineage>
        <taxon>Bacteria</taxon>
        <taxon>Pseudomonadati</taxon>
        <taxon>Pseudomonadota</taxon>
        <taxon>Gammaproteobacteria</taxon>
        <taxon>Oceanospirillales</taxon>
        <taxon>Halomonadaceae</taxon>
        <taxon>Halomonas</taxon>
    </lineage>
</organism>
<accession>A0A1I6Z0P6</accession>
<proteinExistence type="predicted"/>
<evidence type="ECO:0000256" key="5">
    <source>
        <dbReference type="ARBA" id="ARBA00093797"/>
    </source>
</evidence>
<dbReference type="EMBL" id="FPAQ01000008">
    <property type="protein sequence ID" value="SFT56253.1"/>
    <property type="molecule type" value="Genomic_DNA"/>
</dbReference>
<keyword evidence="6" id="KW-0966">Cell projection</keyword>
<keyword evidence="3" id="KW-1005">Bacterial flagellum biogenesis</keyword>
<keyword evidence="6" id="KW-0282">Flagellum</keyword>
<dbReference type="GO" id="GO:0044781">
    <property type="term" value="P:bacterial-type flagellum organization"/>
    <property type="evidence" value="ECO:0007669"/>
    <property type="project" value="UniProtKB-KW"/>
</dbReference>
<dbReference type="Proteomes" id="UP000199594">
    <property type="component" value="Unassembled WGS sequence"/>
</dbReference>
<evidence type="ECO:0000313" key="7">
    <source>
        <dbReference type="Proteomes" id="UP000199594"/>
    </source>
</evidence>
<dbReference type="OrthoDB" id="6238322at2"/>
<dbReference type="AlphaFoldDB" id="A0A1I6Z0P6"/>
<gene>
    <name evidence="6" type="ORF">SAMN04487956_10845</name>
</gene>
<evidence type="ECO:0000256" key="4">
    <source>
        <dbReference type="ARBA" id="ARBA00023186"/>
    </source>
</evidence>
<dbReference type="Pfam" id="PF05400">
    <property type="entry name" value="FliT"/>
    <property type="match status" value="1"/>
</dbReference>
<evidence type="ECO:0000256" key="3">
    <source>
        <dbReference type="ARBA" id="ARBA00022795"/>
    </source>
</evidence>
<reference evidence="6 7" key="1">
    <citation type="submission" date="2016-10" db="EMBL/GenBank/DDBJ databases">
        <authorList>
            <person name="de Groot N.N."/>
        </authorList>
    </citation>
    <scope>NUCLEOTIDE SEQUENCE [LARGE SCALE GENOMIC DNA]</scope>
    <source>
        <strain evidence="6 7">CGMCC 1.6493</strain>
    </source>
</reference>
<dbReference type="RefSeq" id="WP_089848042.1">
    <property type="nucleotide sequence ID" value="NZ_FPAQ01000008.1"/>
</dbReference>
<keyword evidence="4" id="KW-0143">Chaperone</keyword>
<comment type="subcellular location">
    <subcellularLocation>
        <location evidence="1">Cytoplasm</location>
        <location evidence="1">Cytosol</location>
    </subcellularLocation>
</comment>
<dbReference type="Gene3D" id="1.20.58.380">
    <property type="entry name" value="Flagellar protein flit"/>
    <property type="match status" value="1"/>
</dbReference>
<protein>
    <recommendedName>
        <fullName evidence="5">Flagellar protein FliT</fullName>
    </recommendedName>
</protein>
<evidence type="ECO:0000256" key="1">
    <source>
        <dbReference type="ARBA" id="ARBA00004514"/>
    </source>
</evidence>
<name>A0A1I6Z0P6_9GAMM</name>
<evidence type="ECO:0000256" key="2">
    <source>
        <dbReference type="ARBA" id="ARBA00022490"/>
    </source>
</evidence>
<evidence type="ECO:0000313" key="6">
    <source>
        <dbReference type="EMBL" id="SFT56253.1"/>
    </source>
</evidence>
<dbReference type="InterPro" id="IPR008622">
    <property type="entry name" value="FliT"/>
</dbReference>
<keyword evidence="6" id="KW-0969">Cilium</keyword>
<keyword evidence="2" id="KW-0963">Cytoplasm</keyword>
<sequence length="126" mass="14242">MAHGGEPSSQQALVDQYEALRSRTRHMLASAREADWPRLIDQQESYLVQVEQLATLEAECPLDATHRARKATLLEEILENDLEIRGRLVERRDELGELIGTAQRQRKLQHAYDVGGQSPATPSRAQ</sequence>